<organism evidence="2 4">
    <name type="scientific">Flavobacterium hydatis</name>
    <name type="common">Cytophaga aquatilis</name>
    <dbReference type="NCBI Taxonomy" id="991"/>
    <lineage>
        <taxon>Bacteria</taxon>
        <taxon>Pseudomonadati</taxon>
        <taxon>Bacteroidota</taxon>
        <taxon>Flavobacteriia</taxon>
        <taxon>Flavobacteriales</taxon>
        <taxon>Flavobacteriaceae</taxon>
        <taxon>Flavobacterium</taxon>
    </lineage>
</organism>
<dbReference type="EMBL" id="MUGY01000014">
    <property type="protein sequence ID" value="OXA93413.1"/>
    <property type="molecule type" value="Genomic_DNA"/>
</dbReference>
<reference evidence="2 4" key="1">
    <citation type="submission" date="2014-07" db="EMBL/GenBank/DDBJ databases">
        <title>Genome of Flavobacterium hydatis DSM 2063.</title>
        <authorList>
            <person name="Pipes S.E."/>
            <person name="Stropko S.J."/>
            <person name="Newman J.D."/>
        </authorList>
    </citation>
    <scope>NUCLEOTIDE SEQUENCE [LARGE SCALE GENOMIC DNA]</scope>
    <source>
        <strain evidence="2 4">DSM 2063</strain>
    </source>
</reference>
<keyword evidence="5" id="KW-1185">Reference proteome</keyword>
<dbReference type="OrthoDB" id="1376037at2"/>
<dbReference type="AlphaFoldDB" id="A0A085ZYT3"/>
<evidence type="ECO:0000313" key="4">
    <source>
        <dbReference type="Proteomes" id="UP000028712"/>
    </source>
</evidence>
<feature type="region of interest" description="Disordered" evidence="1">
    <location>
        <begin position="22"/>
        <end position="41"/>
    </location>
</feature>
<evidence type="ECO:0000313" key="3">
    <source>
        <dbReference type="EMBL" id="OXA93413.1"/>
    </source>
</evidence>
<dbReference type="eggNOG" id="ENOG5030ZEP">
    <property type="taxonomic scope" value="Bacteria"/>
</dbReference>
<reference evidence="3 5" key="2">
    <citation type="submission" date="2016-11" db="EMBL/GenBank/DDBJ databases">
        <title>Whole genomes of Flavobacteriaceae.</title>
        <authorList>
            <person name="Stine C."/>
            <person name="Li C."/>
            <person name="Tadesse D."/>
        </authorList>
    </citation>
    <scope>NUCLEOTIDE SEQUENCE [LARGE SCALE GENOMIC DNA]</scope>
    <source>
        <strain evidence="3 5">ATCC 29551</strain>
    </source>
</reference>
<dbReference type="RefSeq" id="WP_035627841.1">
    <property type="nucleotide sequence ID" value="NZ_JBEWQG010000019.1"/>
</dbReference>
<protein>
    <submittedName>
        <fullName evidence="2">Uncharacterized protein</fullName>
    </submittedName>
</protein>
<evidence type="ECO:0000313" key="5">
    <source>
        <dbReference type="Proteomes" id="UP000198424"/>
    </source>
</evidence>
<dbReference type="EMBL" id="JPRM01000049">
    <property type="protein sequence ID" value="KFF09597.1"/>
    <property type="molecule type" value="Genomic_DNA"/>
</dbReference>
<name>A0A085ZYT3_FLAHY</name>
<gene>
    <name evidence="3" type="ORF">B0A62_13430</name>
    <name evidence="2" type="ORF">IW20_23040</name>
</gene>
<evidence type="ECO:0000256" key="1">
    <source>
        <dbReference type="SAM" id="MobiDB-lite"/>
    </source>
</evidence>
<dbReference type="Proteomes" id="UP000198424">
    <property type="component" value="Unassembled WGS sequence"/>
</dbReference>
<accession>A0A085ZYT3</accession>
<dbReference type="Proteomes" id="UP000028712">
    <property type="component" value="Unassembled WGS sequence"/>
</dbReference>
<proteinExistence type="predicted"/>
<evidence type="ECO:0000313" key="2">
    <source>
        <dbReference type="EMBL" id="KFF09597.1"/>
    </source>
</evidence>
<comment type="caution">
    <text evidence="2">The sequence shown here is derived from an EMBL/GenBank/DDBJ whole genome shotgun (WGS) entry which is preliminary data.</text>
</comment>
<dbReference type="STRING" id="991.IW20_23040"/>
<sequence>MLKTILNLNGVELLSKNQQKNIVGKGQSGSGTAPRCSDGNWAPPGATKANYPNYPCADIPGKVVSLCPDPLDDFAPPVIC</sequence>